<reference evidence="12" key="1">
    <citation type="submission" date="2022-07" db="EMBL/GenBank/DDBJ databases">
        <title>Genome analysis of Parmales, a sister group of diatoms, reveals the evolutionary specialization of diatoms from phago-mixotrophs to photoautotrophs.</title>
        <authorList>
            <person name="Ban H."/>
            <person name="Sato S."/>
            <person name="Yoshikawa S."/>
            <person name="Kazumasa Y."/>
            <person name="Nakamura Y."/>
            <person name="Ichinomiya M."/>
            <person name="Saitoh K."/>
            <person name="Sato N."/>
            <person name="Blanc-Mathieu R."/>
            <person name="Endo H."/>
            <person name="Kuwata A."/>
            <person name="Ogata H."/>
        </authorList>
    </citation>
    <scope>NUCLEOTIDE SEQUENCE</scope>
</reference>
<keyword evidence="13" id="KW-1185">Reference proteome</keyword>
<evidence type="ECO:0000259" key="11">
    <source>
        <dbReference type="SMART" id="SM00960"/>
    </source>
</evidence>
<comment type="similarity">
    <text evidence="2 10">Belongs to the GAMAD family.</text>
</comment>
<dbReference type="Pfam" id="PF03259">
    <property type="entry name" value="Robl_LC7"/>
    <property type="match status" value="1"/>
</dbReference>
<protein>
    <recommendedName>
        <fullName evidence="10">Dynein light chain roadblock</fullName>
    </recommendedName>
</protein>
<keyword evidence="5 10" id="KW-0493">Microtubule</keyword>
<evidence type="ECO:0000256" key="4">
    <source>
        <dbReference type="ARBA" id="ARBA00022490"/>
    </source>
</evidence>
<dbReference type="InterPro" id="IPR016561">
    <property type="entry name" value="DYNLRB1/2"/>
</dbReference>
<dbReference type="Gene3D" id="3.30.450.30">
    <property type="entry name" value="Dynein light chain 2a, cytoplasmic"/>
    <property type="match status" value="1"/>
</dbReference>
<keyword evidence="3 10" id="KW-0813">Transport</keyword>
<dbReference type="OrthoDB" id="9985637at2759"/>
<gene>
    <name evidence="12" type="ORF">TrRE_jg7508</name>
</gene>
<dbReference type="PIRSF" id="PIRSF009998">
    <property type="entry name" value="DLC7"/>
    <property type="match status" value="1"/>
</dbReference>
<dbReference type="AlphaFoldDB" id="A0A9W7AML1"/>
<dbReference type="Proteomes" id="UP001165082">
    <property type="component" value="Unassembled WGS sequence"/>
</dbReference>
<evidence type="ECO:0000256" key="3">
    <source>
        <dbReference type="ARBA" id="ARBA00022448"/>
    </source>
</evidence>
<evidence type="ECO:0000256" key="10">
    <source>
        <dbReference type="PIRNR" id="PIRNR009998"/>
    </source>
</evidence>
<keyword evidence="7 10" id="KW-0505">Motor protein</keyword>
<dbReference type="SMART" id="SM00960">
    <property type="entry name" value="Robl_LC7"/>
    <property type="match status" value="1"/>
</dbReference>
<comment type="caution">
    <text evidence="12">The sequence shown here is derived from an EMBL/GenBank/DDBJ whole genome shotgun (WGS) entry which is preliminary data.</text>
</comment>
<proteinExistence type="inferred from homology"/>
<dbReference type="GO" id="GO:0005868">
    <property type="term" value="C:cytoplasmic dynein complex"/>
    <property type="evidence" value="ECO:0007669"/>
    <property type="project" value="UniProtKB-UniRule"/>
</dbReference>
<dbReference type="GO" id="GO:0005874">
    <property type="term" value="C:microtubule"/>
    <property type="evidence" value="ECO:0007669"/>
    <property type="project" value="UniProtKB-UniRule"/>
</dbReference>
<dbReference type="GO" id="GO:0005737">
    <property type="term" value="C:cytoplasm"/>
    <property type="evidence" value="ECO:0007669"/>
    <property type="project" value="UniProtKB-UniRule"/>
</dbReference>
<comment type="subcellular location">
    <subcellularLocation>
        <location evidence="1 10">Cytoplasm</location>
        <location evidence="1 10">Cytoskeleton</location>
    </subcellularLocation>
</comment>
<accession>A0A9W7AML1</accession>
<dbReference type="FunFam" id="3.30.450.30:FF:000011">
    <property type="entry name" value="Dynein light chain roadblock"/>
    <property type="match status" value="1"/>
</dbReference>
<evidence type="ECO:0000313" key="13">
    <source>
        <dbReference type="Proteomes" id="UP001165082"/>
    </source>
</evidence>
<comment type="function">
    <text evidence="9">Acts as one of several non-catalytic accessory components of the cytoplasmic dynein 1 complex that are thought to be involved in linking dynein to cargos and to adapter proteins that regulate dynein function. Cytoplasmic dynein 1 acts as a motor for the intracellular retrograde motility of vesicles and organelles along microtubules.</text>
</comment>
<dbReference type="GO" id="GO:0045505">
    <property type="term" value="F:dynein intermediate chain binding"/>
    <property type="evidence" value="ECO:0007669"/>
    <property type="project" value="UniProtKB-UniRule"/>
</dbReference>
<evidence type="ECO:0000256" key="1">
    <source>
        <dbReference type="ARBA" id="ARBA00004245"/>
    </source>
</evidence>
<feature type="domain" description="Roadblock/LAMTOR2" evidence="11">
    <location>
        <begin position="4"/>
        <end position="94"/>
    </location>
</feature>
<keyword evidence="8 10" id="KW-0206">Cytoskeleton</keyword>
<evidence type="ECO:0000256" key="7">
    <source>
        <dbReference type="ARBA" id="ARBA00023175"/>
    </source>
</evidence>
<evidence type="ECO:0000256" key="2">
    <source>
        <dbReference type="ARBA" id="ARBA00007191"/>
    </source>
</evidence>
<evidence type="ECO:0000256" key="8">
    <source>
        <dbReference type="ARBA" id="ARBA00023212"/>
    </source>
</evidence>
<evidence type="ECO:0000256" key="9">
    <source>
        <dbReference type="ARBA" id="ARBA00025362"/>
    </source>
</evidence>
<name>A0A9W7AML1_9STRA</name>
<organism evidence="12 13">
    <name type="scientific">Triparma retinervis</name>
    <dbReference type="NCBI Taxonomy" id="2557542"/>
    <lineage>
        <taxon>Eukaryota</taxon>
        <taxon>Sar</taxon>
        <taxon>Stramenopiles</taxon>
        <taxon>Ochrophyta</taxon>
        <taxon>Bolidophyceae</taxon>
        <taxon>Parmales</taxon>
        <taxon>Triparmaceae</taxon>
        <taxon>Triparma</taxon>
    </lineage>
</organism>
<dbReference type="PANTHER" id="PTHR10779">
    <property type="entry name" value="DYNEIN LIGHT CHAIN ROADBLOCK"/>
    <property type="match status" value="1"/>
</dbReference>
<evidence type="ECO:0000313" key="12">
    <source>
        <dbReference type="EMBL" id="GMH71094.1"/>
    </source>
</evidence>
<sequence length="101" mass="11582">MSEVEETLERVKIQSGVEGYVIASHDGTVLRRFPSMSQELAEAYAESMKHLGKKSRNVVRDLDPKNELRYLRIRAKKHEVLVAFDPEFLVIIIQKWTPASA</sequence>
<keyword evidence="4 10" id="KW-0963">Cytoplasm</keyword>
<evidence type="ECO:0000256" key="6">
    <source>
        <dbReference type="ARBA" id="ARBA00023017"/>
    </source>
</evidence>
<dbReference type="InterPro" id="IPR004942">
    <property type="entry name" value="Roadblock/LAMTOR2_dom"/>
</dbReference>
<dbReference type="SUPFAM" id="SSF103196">
    <property type="entry name" value="Roadblock/LC7 domain"/>
    <property type="match status" value="1"/>
</dbReference>
<dbReference type="GO" id="GO:0007018">
    <property type="term" value="P:microtubule-based movement"/>
    <property type="evidence" value="ECO:0007669"/>
    <property type="project" value="UniProtKB-UniRule"/>
</dbReference>
<evidence type="ECO:0000256" key="5">
    <source>
        <dbReference type="ARBA" id="ARBA00022701"/>
    </source>
</evidence>
<dbReference type="EMBL" id="BRXZ01004233">
    <property type="protein sequence ID" value="GMH71094.1"/>
    <property type="molecule type" value="Genomic_DNA"/>
</dbReference>
<keyword evidence="6 10" id="KW-0243">Dynein</keyword>